<protein>
    <recommendedName>
        <fullName evidence="4">Major facilitator superfamily (MFS) profile domain-containing protein</fullName>
    </recommendedName>
</protein>
<dbReference type="InterPro" id="IPR036259">
    <property type="entry name" value="MFS_trans_sf"/>
</dbReference>
<evidence type="ECO:0000313" key="3">
    <source>
        <dbReference type="Proteomes" id="UP000886523"/>
    </source>
</evidence>
<gene>
    <name evidence="2" type="ORF">BS47DRAFT_393716</name>
</gene>
<keyword evidence="3" id="KW-1185">Reference proteome</keyword>
<dbReference type="OrthoDB" id="419616at2759"/>
<dbReference type="AlphaFoldDB" id="A0A9P6DL26"/>
<dbReference type="EMBL" id="MU129106">
    <property type="protein sequence ID" value="KAF9506586.1"/>
    <property type="molecule type" value="Genomic_DNA"/>
</dbReference>
<evidence type="ECO:0008006" key="4">
    <source>
        <dbReference type="Google" id="ProtNLM"/>
    </source>
</evidence>
<evidence type="ECO:0000313" key="2">
    <source>
        <dbReference type="EMBL" id="KAF9506586.1"/>
    </source>
</evidence>
<evidence type="ECO:0000256" key="1">
    <source>
        <dbReference type="SAM" id="Phobius"/>
    </source>
</evidence>
<organism evidence="2 3">
    <name type="scientific">Hydnum rufescens UP504</name>
    <dbReference type="NCBI Taxonomy" id="1448309"/>
    <lineage>
        <taxon>Eukaryota</taxon>
        <taxon>Fungi</taxon>
        <taxon>Dikarya</taxon>
        <taxon>Basidiomycota</taxon>
        <taxon>Agaricomycotina</taxon>
        <taxon>Agaricomycetes</taxon>
        <taxon>Cantharellales</taxon>
        <taxon>Hydnaceae</taxon>
        <taxon>Hydnum</taxon>
    </lineage>
</organism>
<name>A0A9P6DL26_9AGAM</name>
<keyword evidence="1" id="KW-0472">Membrane</keyword>
<dbReference type="SUPFAM" id="SSF103473">
    <property type="entry name" value="MFS general substrate transporter"/>
    <property type="match status" value="1"/>
</dbReference>
<feature type="transmembrane region" description="Helical" evidence="1">
    <location>
        <begin position="105"/>
        <end position="126"/>
    </location>
</feature>
<reference evidence="2" key="1">
    <citation type="journal article" date="2020" name="Nat. Commun.">
        <title>Large-scale genome sequencing of mycorrhizal fungi provides insights into the early evolution of symbiotic traits.</title>
        <authorList>
            <person name="Miyauchi S."/>
            <person name="Kiss E."/>
            <person name="Kuo A."/>
            <person name="Drula E."/>
            <person name="Kohler A."/>
            <person name="Sanchez-Garcia M."/>
            <person name="Morin E."/>
            <person name="Andreopoulos B."/>
            <person name="Barry K.W."/>
            <person name="Bonito G."/>
            <person name="Buee M."/>
            <person name="Carver A."/>
            <person name="Chen C."/>
            <person name="Cichocki N."/>
            <person name="Clum A."/>
            <person name="Culley D."/>
            <person name="Crous P.W."/>
            <person name="Fauchery L."/>
            <person name="Girlanda M."/>
            <person name="Hayes R.D."/>
            <person name="Keri Z."/>
            <person name="LaButti K."/>
            <person name="Lipzen A."/>
            <person name="Lombard V."/>
            <person name="Magnuson J."/>
            <person name="Maillard F."/>
            <person name="Murat C."/>
            <person name="Nolan M."/>
            <person name="Ohm R.A."/>
            <person name="Pangilinan J."/>
            <person name="Pereira M.F."/>
            <person name="Perotto S."/>
            <person name="Peter M."/>
            <person name="Pfister S."/>
            <person name="Riley R."/>
            <person name="Sitrit Y."/>
            <person name="Stielow J.B."/>
            <person name="Szollosi G."/>
            <person name="Zifcakova L."/>
            <person name="Stursova M."/>
            <person name="Spatafora J.W."/>
            <person name="Tedersoo L."/>
            <person name="Vaario L.M."/>
            <person name="Yamada A."/>
            <person name="Yan M."/>
            <person name="Wang P."/>
            <person name="Xu J."/>
            <person name="Bruns T."/>
            <person name="Baldrian P."/>
            <person name="Vilgalys R."/>
            <person name="Dunand C."/>
            <person name="Henrissat B."/>
            <person name="Grigoriev I.V."/>
            <person name="Hibbett D."/>
            <person name="Nagy L.G."/>
            <person name="Martin F.M."/>
        </authorList>
    </citation>
    <scope>NUCLEOTIDE SEQUENCE</scope>
    <source>
        <strain evidence="2">UP504</strain>
    </source>
</reference>
<proteinExistence type="predicted"/>
<sequence>MYTCLMACWPMAFMLMPLGNMFARVENAAVMTWVGIAIILTPIRIGVLNFPLNLILIRMSSPSPDVLGTLFGLTQTLGSLGRTLGPAFTSSLFAVSIDHDLLHGNLIWVVMASLGFLAVYLSSRVVNVPAAGHKTRATENP</sequence>
<keyword evidence="1" id="KW-1133">Transmembrane helix</keyword>
<accession>A0A9P6DL26</accession>
<comment type="caution">
    <text evidence="2">The sequence shown here is derived from an EMBL/GenBank/DDBJ whole genome shotgun (WGS) entry which is preliminary data.</text>
</comment>
<keyword evidence="1" id="KW-0812">Transmembrane</keyword>
<dbReference type="Proteomes" id="UP000886523">
    <property type="component" value="Unassembled WGS sequence"/>
</dbReference>